<proteinExistence type="predicted"/>
<protein>
    <recommendedName>
        <fullName evidence="3">Protein kinase domain-containing protein</fullName>
    </recommendedName>
</protein>
<comment type="caution">
    <text evidence="1">The sequence shown here is derived from an EMBL/GenBank/DDBJ whole genome shotgun (WGS) entry which is preliminary data.</text>
</comment>
<dbReference type="Proteomes" id="UP001203852">
    <property type="component" value="Unassembled WGS sequence"/>
</dbReference>
<name>A0AAN6E7Z7_9EURO</name>
<evidence type="ECO:0008006" key="3">
    <source>
        <dbReference type="Google" id="ProtNLM"/>
    </source>
</evidence>
<accession>A0AAN6E7Z7</accession>
<gene>
    <name evidence="1" type="ORF">EDD36DRAFT_426442</name>
</gene>
<dbReference type="AlphaFoldDB" id="A0AAN6E7Z7"/>
<dbReference type="EMBL" id="MU404350">
    <property type="protein sequence ID" value="KAI1618453.1"/>
    <property type="molecule type" value="Genomic_DNA"/>
</dbReference>
<keyword evidence="2" id="KW-1185">Reference proteome</keyword>
<dbReference type="SUPFAM" id="SSF56112">
    <property type="entry name" value="Protein kinase-like (PK-like)"/>
    <property type="match status" value="1"/>
</dbReference>
<dbReference type="InterPro" id="IPR011009">
    <property type="entry name" value="Kinase-like_dom_sf"/>
</dbReference>
<evidence type="ECO:0000313" key="1">
    <source>
        <dbReference type="EMBL" id="KAI1618453.1"/>
    </source>
</evidence>
<sequence>MKRPGFKPCTLFKWKVFDQLLDVADHLHRSPSAVAHRDAHQNNMFLHFPDNRAGLPDLFLGDFSRAKPIDPVIWIATEGSDAYKIKAENVKIIPTKIWACSDLMELRPENTPYVRSVQLITKDLEDVAKCMAFLITGMRAYDDAEADELERKCEDPDEVMSEDPCALLRNQGYDGSYPEPLFVLWSALDCMVRHMQAFQCEFYDEFPALREWVSGMAAQEAERVRLDGSEQDMSWLATDSGAFAKYWDPYNRPRLYKSENFATGQNGETAGPFRIAKVNPTTFEVVEVGDEDHCGDLPEDHN</sequence>
<organism evidence="1 2">
    <name type="scientific">Exophiala viscosa</name>
    <dbReference type="NCBI Taxonomy" id="2486360"/>
    <lineage>
        <taxon>Eukaryota</taxon>
        <taxon>Fungi</taxon>
        <taxon>Dikarya</taxon>
        <taxon>Ascomycota</taxon>
        <taxon>Pezizomycotina</taxon>
        <taxon>Eurotiomycetes</taxon>
        <taxon>Chaetothyriomycetidae</taxon>
        <taxon>Chaetothyriales</taxon>
        <taxon>Herpotrichiellaceae</taxon>
        <taxon>Exophiala</taxon>
    </lineage>
</organism>
<reference evidence="1" key="1">
    <citation type="journal article" date="2022" name="bioRxiv">
        <title>Deciphering the potential niche of two novel black yeast fungi from a biological soil crust based on their genomes, phenotypes, and melanin regulation.</title>
        <authorList>
            <consortium name="DOE Joint Genome Institute"/>
            <person name="Carr E.C."/>
            <person name="Barton Q."/>
            <person name="Grambo S."/>
            <person name="Sullivan M."/>
            <person name="Renfro C.M."/>
            <person name="Kuo A."/>
            <person name="Pangilinan J."/>
            <person name="Lipzen A."/>
            <person name="Keymanesh K."/>
            <person name="Savage E."/>
            <person name="Barry K."/>
            <person name="Grigoriev I.V."/>
            <person name="Riekhof W.R."/>
            <person name="Harris S.S."/>
        </authorList>
    </citation>
    <scope>NUCLEOTIDE SEQUENCE</scope>
    <source>
        <strain evidence="1">JF 03-4F</strain>
    </source>
</reference>
<evidence type="ECO:0000313" key="2">
    <source>
        <dbReference type="Proteomes" id="UP001203852"/>
    </source>
</evidence>